<protein>
    <recommendedName>
        <fullName evidence="3">B12-binding domain-containing protein</fullName>
    </recommendedName>
</protein>
<sequence length="154" mass="17327">MKILILYPNLPMMITPATSVAIFTSIIKKMQCDVQLFETTLYTEDENQGMLYKSKLGGGRSYNVAQLGFALKPTNVMLPNFVKKVQEYKPDLLLCSTVEDTFEDTNLMLKSVEKYNIPHIVGGVFPINAPEICLSSPNINVICRYEGELVLRDV</sequence>
<proteinExistence type="predicted"/>
<organism evidence="2">
    <name type="scientific">marine metagenome</name>
    <dbReference type="NCBI Taxonomy" id="408172"/>
    <lineage>
        <taxon>unclassified sequences</taxon>
        <taxon>metagenomes</taxon>
        <taxon>ecological metagenomes</taxon>
    </lineage>
</organism>
<feature type="transmembrane region" description="Helical" evidence="1">
    <location>
        <begin position="6"/>
        <end position="27"/>
    </location>
</feature>
<dbReference type="EMBL" id="UINC01219944">
    <property type="protein sequence ID" value="SVE47643.1"/>
    <property type="molecule type" value="Genomic_DNA"/>
</dbReference>
<dbReference type="Gene3D" id="3.40.50.280">
    <property type="entry name" value="Cobalamin-binding domain"/>
    <property type="match status" value="1"/>
</dbReference>
<keyword evidence="1" id="KW-0472">Membrane</keyword>
<keyword evidence="1" id="KW-1133">Transmembrane helix</keyword>
<evidence type="ECO:0008006" key="3">
    <source>
        <dbReference type="Google" id="ProtNLM"/>
    </source>
</evidence>
<evidence type="ECO:0000256" key="1">
    <source>
        <dbReference type="SAM" id="Phobius"/>
    </source>
</evidence>
<name>A0A383DTQ9_9ZZZZ</name>
<dbReference type="AlphaFoldDB" id="A0A383DTQ9"/>
<accession>A0A383DTQ9</accession>
<evidence type="ECO:0000313" key="2">
    <source>
        <dbReference type="EMBL" id="SVE47643.1"/>
    </source>
</evidence>
<keyword evidence="1" id="KW-0812">Transmembrane</keyword>
<gene>
    <name evidence="2" type="ORF">METZ01_LOCUS500497</name>
</gene>
<feature type="non-terminal residue" evidence="2">
    <location>
        <position position="154"/>
    </location>
</feature>
<reference evidence="2" key="1">
    <citation type="submission" date="2018-05" db="EMBL/GenBank/DDBJ databases">
        <authorList>
            <person name="Lanie J.A."/>
            <person name="Ng W.-L."/>
            <person name="Kazmierczak K.M."/>
            <person name="Andrzejewski T.M."/>
            <person name="Davidsen T.M."/>
            <person name="Wayne K.J."/>
            <person name="Tettelin H."/>
            <person name="Glass J.I."/>
            <person name="Rusch D."/>
            <person name="Podicherti R."/>
            <person name="Tsui H.-C.T."/>
            <person name="Winkler M.E."/>
        </authorList>
    </citation>
    <scope>NUCLEOTIDE SEQUENCE</scope>
</reference>